<reference evidence="2" key="1">
    <citation type="submission" date="2020-12" db="EMBL/GenBank/DDBJ databases">
        <title>Ramlibacter sp. nov., isolated from a freshwater alga, Cryptomonas.</title>
        <authorList>
            <person name="Kim H.M."/>
            <person name="Jeon C.O."/>
        </authorList>
    </citation>
    <scope>NUCLEOTIDE SEQUENCE</scope>
    <source>
        <strain evidence="2">CrO1</strain>
    </source>
</reference>
<sequence>MTAPSRPTSRRQVLGRVAGTTAAAAAVSALPAAAVQRDSTPRLGEGDGQRQRGYTESEHVRRYYRLARF</sequence>
<evidence type="ECO:0000313" key="2">
    <source>
        <dbReference type="EMBL" id="MBK0392017.1"/>
    </source>
</evidence>
<gene>
    <name evidence="2" type="ORF">I8E28_05395</name>
</gene>
<feature type="region of interest" description="Disordered" evidence="1">
    <location>
        <begin position="28"/>
        <end position="57"/>
    </location>
</feature>
<dbReference type="InterPro" id="IPR006311">
    <property type="entry name" value="TAT_signal"/>
</dbReference>
<evidence type="ECO:0000313" key="3">
    <source>
        <dbReference type="Proteomes" id="UP000617041"/>
    </source>
</evidence>
<evidence type="ECO:0000256" key="1">
    <source>
        <dbReference type="SAM" id="MobiDB-lite"/>
    </source>
</evidence>
<name>A0A934UQZ3_9BURK</name>
<dbReference type="Proteomes" id="UP000617041">
    <property type="component" value="Unassembled WGS sequence"/>
</dbReference>
<dbReference type="AlphaFoldDB" id="A0A934UQZ3"/>
<dbReference type="PROSITE" id="PS51318">
    <property type="entry name" value="TAT"/>
    <property type="match status" value="1"/>
</dbReference>
<feature type="compositionally biased region" description="Basic and acidic residues" evidence="1">
    <location>
        <begin position="44"/>
        <end position="57"/>
    </location>
</feature>
<dbReference type="RefSeq" id="WP_200786977.1">
    <property type="nucleotide sequence ID" value="NZ_JAEDAO010000001.1"/>
</dbReference>
<proteinExistence type="predicted"/>
<protein>
    <submittedName>
        <fullName evidence="2">Formate dehydrogenase</fullName>
    </submittedName>
</protein>
<keyword evidence="3" id="KW-1185">Reference proteome</keyword>
<organism evidence="2 3">
    <name type="scientific">Ramlibacter algicola</name>
    <dbReference type="NCBI Taxonomy" id="2795217"/>
    <lineage>
        <taxon>Bacteria</taxon>
        <taxon>Pseudomonadati</taxon>
        <taxon>Pseudomonadota</taxon>
        <taxon>Betaproteobacteria</taxon>
        <taxon>Burkholderiales</taxon>
        <taxon>Comamonadaceae</taxon>
        <taxon>Ramlibacter</taxon>
    </lineage>
</organism>
<accession>A0A934UQZ3</accession>
<comment type="caution">
    <text evidence="2">The sequence shown here is derived from an EMBL/GenBank/DDBJ whole genome shotgun (WGS) entry which is preliminary data.</text>
</comment>
<dbReference type="EMBL" id="JAEDAO010000001">
    <property type="protein sequence ID" value="MBK0392017.1"/>
    <property type="molecule type" value="Genomic_DNA"/>
</dbReference>